<organism evidence="11 13">
    <name type="scientific">Borrelia miyamotoi</name>
    <dbReference type="NCBI Taxonomy" id="47466"/>
    <lineage>
        <taxon>Bacteria</taxon>
        <taxon>Pseudomonadati</taxon>
        <taxon>Spirochaetota</taxon>
        <taxon>Spirochaetia</taxon>
        <taxon>Spirochaetales</taxon>
        <taxon>Borreliaceae</taxon>
        <taxon>Borrelia</taxon>
    </lineage>
</organism>
<evidence type="ECO:0000313" key="11">
    <source>
        <dbReference type="EMBL" id="WEG86179.1"/>
    </source>
</evidence>
<dbReference type="InterPro" id="IPR004983">
    <property type="entry name" value="Mlp"/>
</dbReference>
<geneLocation type="plasmid" evidence="11 13">
    <name>pYekat-76-lp64</name>
</geneLocation>
<evidence type="ECO:0000313" key="13">
    <source>
        <dbReference type="Proteomes" id="UP000291995"/>
    </source>
</evidence>
<dbReference type="Pfam" id="PF03304">
    <property type="entry name" value="Mlp"/>
    <property type="match status" value="1"/>
</dbReference>
<reference evidence="12" key="1">
    <citation type="submission" date="2017-10" db="EMBL/GenBank/DDBJ databases">
        <title>Whole genome sequencing of Borrelia miyamotoi strains isolated at the Russian territory.</title>
        <authorList>
            <person name="Kuleshov K.V."/>
            <person name="Platonov A.E."/>
            <person name="Goptar I.A."/>
            <person name="Shipulin G.A."/>
            <person name="Markelov M.L."/>
            <person name="Koetsveld J."/>
            <person name="Kolyasnikova N.M."/>
            <person name="Sarksyan D.S."/>
            <person name="Toporkova M.G."/>
            <person name="Hovius J.W."/>
        </authorList>
    </citation>
    <scope>NUCLEOTIDE SEQUENCE [LARGE SCALE GENOMIC DNA]</scope>
    <source>
        <strain evidence="12">Yekat-1</strain>
        <plasmid evidence="12">pYekat-1-lp64</plasmid>
    </source>
</reference>
<evidence type="ECO:0000256" key="3">
    <source>
        <dbReference type="ARBA" id="ARBA00022729"/>
    </source>
</evidence>
<comment type="similarity">
    <text evidence="2">Belongs to the Multicopy lipoprotein (Mlp) family.</text>
</comment>
<evidence type="ECO:0000256" key="9">
    <source>
        <dbReference type="SAM" id="MobiDB-lite"/>
    </source>
</evidence>
<keyword evidence="4" id="KW-0472">Membrane</keyword>
<dbReference type="EMBL" id="CP024348">
    <property type="protein sequence ID" value="ATQ16590.1"/>
    <property type="molecule type" value="Genomic_DNA"/>
</dbReference>
<dbReference type="RefSeq" id="WP_025444379.1">
    <property type="nucleotide sequence ID" value="NZ_CP024210.2"/>
</dbReference>
<evidence type="ECO:0000256" key="4">
    <source>
        <dbReference type="ARBA" id="ARBA00023136"/>
    </source>
</evidence>
<keyword evidence="12" id="KW-1185">Reference proteome</keyword>
<gene>
    <name evidence="10" type="ORF">CNO13_05385</name>
    <name evidence="11" type="ORF">EZU67_005110</name>
</gene>
<geneLocation type="plasmid" evidence="10 12">
    <name>pYekat-1-lp64</name>
</geneLocation>
<keyword evidence="3" id="KW-0732">Signal</keyword>
<dbReference type="Proteomes" id="UP000230633">
    <property type="component" value="Plasmid pYekat-1-lp64"/>
</dbReference>
<keyword evidence="7 11" id="KW-0449">Lipoprotein</keyword>
<name>A0AAQ3CMZ0_9SPIR</name>
<keyword evidence="5" id="KW-0564">Palmitate</keyword>
<sequence>MRRINFVLILSLLISSCGQYENANNVSKRRSKRDVKQQIEEVKKTPEEELREKLSEEEKGNLDFLKEALGDDGKFGKFLSLDEGRVKSALEHIKTQVEKCNGNDDGKKTFKTVVQGYFNTMDENTLDGFKNGATSTCGVGG</sequence>
<evidence type="ECO:0000256" key="2">
    <source>
        <dbReference type="ARBA" id="ARBA00008380"/>
    </source>
</evidence>
<evidence type="ECO:0000313" key="12">
    <source>
        <dbReference type="Proteomes" id="UP000230633"/>
    </source>
</evidence>
<evidence type="ECO:0000256" key="6">
    <source>
        <dbReference type="ARBA" id="ARBA00023237"/>
    </source>
</evidence>
<dbReference type="Proteomes" id="UP000291995">
    <property type="component" value="Plasmid pYekat-76-lp64"/>
</dbReference>
<dbReference type="GO" id="GO:0009279">
    <property type="term" value="C:cell outer membrane"/>
    <property type="evidence" value="ECO:0007669"/>
    <property type="project" value="UniProtKB-SubCell"/>
</dbReference>
<dbReference type="AlphaFoldDB" id="A0AAQ3CMZ0"/>
<reference evidence="10" key="3">
    <citation type="submission" date="2022-12" db="EMBL/GenBank/DDBJ databases">
        <title>Whole genome sequencing of Borrelia miyamotoi strains isolated at the Russian territory.</title>
        <authorList>
            <person name="Kuleshov K.V."/>
            <person name="Platonov A.E."/>
            <person name="Goptar I.A."/>
            <person name="Shipulin G.A."/>
            <person name="Markelov M.L."/>
            <person name="Koetsveld J."/>
            <person name="Kolyasnikova N.M."/>
            <person name="Sarksyan D.S."/>
            <person name="Toporkova M.G."/>
            <person name="Hovius J.W."/>
        </authorList>
    </citation>
    <scope>NUCLEOTIDE SEQUENCE</scope>
    <source>
        <strain evidence="10">Yekat-1</strain>
        <plasmid evidence="10">pYekat-1-lp64</plasmid>
    </source>
</reference>
<reference evidence="11" key="2">
    <citation type="submission" date="2022-12" db="EMBL/GenBank/DDBJ databases">
        <title>B. miyamotoi WGS.</title>
        <authorList>
            <person name="Kuleshov K.V."/>
            <person name="Hoornstra D."/>
            <person name="Hovius J.W."/>
            <person name="Platonov A.E."/>
            <person name="Telford S.R. III."/>
        </authorList>
    </citation>
    <scope>NUCLEOTIDE SEQUENCE</scope>
    <source>
        <strain evidence="11">Yekat-76</strain>
        <plasmid evidence="11">pYekat-76-lp64</plasmid>
    </source>
</reference>
<feature type="compositionally biased region" description="Basic and acidic residues" evidence="9">
    <location>
        <begin position="34"/>
        <end position="56"/>
    </location>
</feature>
<comment type="subcellular location">
    <subcellularLocation>
        <location evidence="1">Cell outer membrane</location>
        <topology evidence="1">Lipid-anchor</topology>
    </subcellularLocation>
</comment>
<evidence type="ECO:0000256" key="8">
    <source>
        <dbReference type="ARBA" id="ARBA00046007"/>
    </source>
</evidence>
<proteinExistence type="inferred from homology"/>
<accession>A0AAQ3CMZ0</accession>
<evidence type="ECO:0000256" key="1">
    <source>
        <dbReference type="ARBA" id="ARBA00004459"/>
    </source>
</evidence>
<feature type="region of interest" description="Disordered" evidence="9">
    <location>
        <begin position="29"/>
        <end position="56"/>
    </location>
</feature>
<keyword evidence="11" id="KW-0614">Plasmid</keyword>
<evidence type="ECO:0000313" key="10">
    <source>
        <dbReference type="EMBL" id="ATQ16590.1"/>
    </source>
</evidence>
<protein>
    <submittedName>
        <fullName evidence="11">Mlp family lipoprotein</fullName>
    </submittedName>
</protein>
<dbReference type="EMBL" id="CP117140">
    <property type="protein sequence ID" value="WEG86179.1"/>
    <property type="molecule type" value="Genomic_DNA"/>
</dbReference>
<evidence type="ECO:0000256" key="5">
    <source>
        <dbReference type="ARBA" id="ARBA00023139"/>
    </source>
</evidence>
<comment type="function">
    <text evidence="8">An outer membrane protein that may participate in pathogenesis. Some human Lyme disease patients have antibodies against this protein. The Mlp proteins probably undergo intragenic recombination, generating new alleles.</text>
</comment>
<dbReference type="PROSITE" id="PS51257">
    <property type="entry name" value="PROKAR_LIPOPROTEIN"/>
    <property type="match status" value="1"/>
</dbReference>
<keyword evidence="6" id="KW-0998">Cell outer membrane</keyword>
<evidence type="ECO:0000256" key="7">
    <source>
        <dbReference type="ARBA" id="ARBA00023288"/>
    </source>
</evidence>